<dbReference type="InterPro" id="IPR018062">
    <property type="entry name" value="HTH_AraC-typ_CS"/>
</dbReference>
<dbReference type="SUPFAM" id="SSF46689">
    <property type="entry name" value="Homeodomain-like"/>
    <property type="match status" value="2"/>
</dbReference>
<dbReference type="PROSITE" id="PS00041">
    <property type="entry name" value="HTH_ARAC_FAMILY_1"/>
    <property type="match status" value="1"/>
</dbReference>
<evidence type="ECO:0000256" key="2">
    <source>
        <dbReference type="ARBA" id="ARBA00023125"/>
    </source>
</evidence>
<comment type="caution">
    <text evidence="5">The sequence shown here is derived from an EMBL/GenBank/DDBJ whole genome shotgun (WGS) entry which is preliminary data.</text>
</comment>
<evidence type="ECO:0000256" key="3">
    <source>
        <dbReference type="ARBA" id="ARBA00023163"/>
    </source>
</evidence>
<evidence type="ECO:0000313" key="6">
    <source>
        <dbReference type="Proteomes" id="UP000216035"/>
    </source>
</evidence>
<keyword evidence="3" id="KW-0804">Transcription</keyword>
<evidence type="ECO:0000256" key="1">
    <source>
        <dbReference type="ARBA" id="ARBA00023015"/>
    </source>
</evidence>
<evidence type="ECO:0000259" key="4">
    <source>
        <dbReference type="PROSITE" id="PS01124"/>
    </source>
</evidence>
<dbReference type="Pfam" id="PF12833">
    <property type="entry name" value="HTH_18"/>
    <property type="match status" value="1"/>
</dbReference>
<proteinExistence type="predicted"/>
<protein>
    <recommendedName>
        <fullName evidence="4">HTH araC/xylS-type domain-containing protein</fullName>
    </recommendedName>
</protein>
<dbReference type="PRINTS" id="PR00032">
    <property type="entry name" value="HTHARAC"/>
</dbReference>
<dbReference type="InterPro" id="IPR020449">
    <property type="entry name" value="Tscrpt_reg_AraC-type_HTH"/>
</dbReference>
<dbReference type="PANTHER" id="PTHR46796">
    <property type="entry name" value="HTH-TYPE TRANSCRIPTIONAL ACTIVATOR RHAS-RELATED"/>
    <property type="match status" value="1"/>
</dbReference>
<feature type="domain" description="HTH araC/xylS-type" evidence="4">
    <location>
        <begin position="189"/>
        <end position="285"/>
    </location>
</feature>
<keyword evidence="2" id="KW-0238">DNA-binding</keyword>
<dbReference type="PANTHER" id="PTHR46796:SF12">
    <property type="entry name" value="HTH-TYPE DNA-BINDING TRANSCRIPTIONAL ACTIVATOR EUTR"/>
    <property type="match status" value="1"/>
</dbReference>
<dbReference type="OrthoDB" id="4480133at2"/>
<dbReference type="InterPro" id="IPR009057">
    <property type="entry name" value="Homeodomain-like_sf"/>
</dbReference>
<dbReference type="GO" id="GO:0043565">
    <property type="term" value="F:sequence-specific DNA binding"/>
    <property type="evidence" value="ECO:0007669"/>
    <property type="project" value="InterPro"/>
</dbReference>
<gene>
    <name evidence="5" type="ORF">CHX27_11505</name>
</gene>
<dbReference type="Gene3D" id="1.10.10.60">
    <property type="entry name" value="Homeodomain-like"/>
    <property type="match status" value="2"/>
</dbReference>
<reference evidence="5 6" key="1">
    <citation type="submission" date="2017-07" db="EMBL/GenBank/DDBJ databases">
        <title>Flavobacterium cyanobacteriorum sp. nov., isolated from cyanobacterial aggregates in a eutrophic lake.</title>
        <authorList>
            <person name="Cai H."/>
        </authorList>
    </citation>
    <scope>NUCLEOTIDE SEQUENCE [LARGE SCALE GENOMIC DNA]</scope>
    <source>
        <strain evidence="5 6">TH167</strain>
    </source>
</reference>
<sequence>MFCNPTTMNKHVYSDTLNNQIRISAFDNFAGSTHFNQIAAKFVVSGAKTYVINGKKFLVKQGEYVIGNNNQYSEVHINQQTVGLCIDIAPEIITEITDSIFDTTDFRNFILSDKFLINKYKAQHTHLGDQLNKLSRLLLVENQNSLLSHELFYSIGESIVRDQSIIFEQFSKLRYKKQLVNETVFRNLLNAKMYIDDNFLKVITITELTQLACMSKYDFIRRFKSAFLVTPFQYLIKKRLLHAKLLLLQGEKVSQVALLTGFADTAAFSKAFKNQFGCAPSQIKI</sequence>
<name>A0A255ZPB9_9FLAO</name>
<dbReference type="InterPro" id="IPR018060">
    <property type="entry name" value="HTH_AraC"/>
</dbReference>
<dbReference type="SMART" id="SM00342">
    <property type="entry name" value="HTH_ARAC"/>
    <property type="match status" value="1"/>
</dbReference>
<dbReference type="Proteomes" id="UP000216035">
    <property type="component" value="Unassembled WGS sequence"/>
</dbReference>
<dbReference type="EMBL" id="NOXX01000211">
    <property type="protein sequence ID" value="OYQ42764.1"/>
    <property type="molecule type" value="Genomic_DNA"/>
</dbReference>
<dbReference type="PROSITE" id="PS01124">
    <property type="entry name" value="HTH_ARAC_FAMILY_2"/>
    <property type="match status" value="1"/>
</dbReference>
<dbReference type="InterPro" id="IPR050204">
    <property type="entry name" value="AraC_XylS_family_regulators"/>
</dbReference>
<evidence type="ECO:0000313" key="5">
    <source>
        <dbReference type="EMBL" id="OYQ42764.1"/>
    </source>
</evidence>
<keyword evidence="6" id="KW-1185">Reference proteome</keyword>
<organism evidence="5 6">
    <name type="scientific">Flavobacterium aurantiibacter</name>
    <dbReference type="NCBI Taxonomy" id="2023067"/>
    <lineage>
        <taxon>Bacteria</taxon>
        <taxon>Pseudomonadati</taxon>
        <taxon>Bacteroidota</taxon>
        <taxon>Flavobacteriia</taxon>
        <taxon>Flavobacteriales</taxon>
        <taxon>Flavobacteriaceae</taxon>
        <taxon>Flavobacterium</taxon>
    </lineage>
</organism>
<dbReference type="GO" id="GO:0003700">
    <property type="term" value="F:DNA-binding transcription factor activity"/>
    <property type="evidence" value="ECO:0007669"/>
    <property type="project" value="InterPro"/>
</dbReference>
<keyword evidence="1" id="KW-0805">Transcription regulation</keyword>
<accession>A0A255ZPB9</accession>
<dbReference type="AlphaFoldDB" id="A0A255ZPB9"/>